<dbReference type="PRINTS" id="PR00035">
    <property type="entry name" value="HTHGNTR"/>
</dbReference>
<dbReference type="PANTHER" id="PTHR44846:SF16">
    <property type="entry name" value="TRANSCRIPTIONAL REGULATOR PHNF-RELATED"/>
    <property type="match status" value="1"/>
</dbReference>
<evidence type="ECO:0000256" key="2">
    <source>
        <dbReference type="ARBA" id="ARBA00023125"/>
    </source>
</evidence>
<evidence type="ECO:0000256" key="3">
    <source>
        <dbReference type="ARBA" id="ARBA00023163"/>
    </source>
</evidence>
<comment type="caution">
    <text evidence="5">The sequence shown here is derived from an EMBL/GenBank/DDBJ whole genome shotgun (WGS) entry which is preliminary data.</text>
</comment>
<sequence>MITPLAQYPQTPAYQRIKDTILANIHSGEWAAGSAIPTEMALSREFGVSRMTVNRALKELTDEQVLERRQGSGTFVAQQQFNQTFITVRNIAHDIESTGKRYHAKVVSQLTLPHSDLPPSARAVFHDTQRLYKVEIVHFGNDKPLQFERRFVDLAIIPAFEYQDFNKINTSDYLISQVPLVRGHYFIEAKPCPPDVATFLRCQPNSPALRLSRYTYSGDKVVTFVQMWHDGATFRFDGELG</sequence>
<dbReference type="Pfam" id="PF07702">
    <property type="entry name" value="UTRA"/>
    <property type="match status" value="1"/>
</dbReference>
<dbReference type="PROSITE" id="PS50949">
    <property type="entry name" value="HTH_GNTR"/>
    <property type="match status" value="1"/>
</dbReference>
<dbReference type="InterPro" id="IPR000524">
    <property type="entry name" value="Tscrpt_reg_HTH_GntR"/>
</dbReference>
<dbReference type="PANTHER" id="PTHR44846">
    <property type="entry name" value="MANNOSYL-D-GLYCERATE TRANSPORT/METABOLISM SYSTEM REPRESSOR MNGR-RELATED"/>
    <property type="match status" value="1"/>
</dbReference>
<name>A0ABX3NFM0_9GAMM</name>
<dbReference type="SUPFAM" id="SSF64288">
    <property type="entry name" value="Chorismate lyase-like"/>
    <property type="match status" value="1"/>
</dbReference>
<accession>A0ABX3NFM0</accession>
<evidence type="ECO:0000256" key="1">
    <source>
        <dbReference type="ARBA" id="ARBA00023015"/>
    </source>
</evidence>
<dbReference type="Proteomes" id="UP000190777">
    <property type="component" value="Unassembled WGS sequence"/>
</dbReference>
<dbReference type="SUPFAM" id="SSF46785">
    <property type="entry name" value="Winged helix' DNA-binding domain"/>
    <property type="match status" value="1"/>
</dbReference>
<gene>
    <name evidence="5" type="ORF">B5J93_11745</name>
</gene>
<keyword evidence="2" id="KW-0238">DNA-binding</keyword>
<protein>
    <submittedName>
        <fullName evidence="5">GntR family transcriptional regulator</fullName>
    </submittedName>
</protein>
<dbReference type="Pfam" id="PF00392">
    <property type="entry name" value="GntR"/>
    <property type="match status" value="1"/>
</dbReference>
<dbReference type="SMART" id="SM00866">
    <property type="entry name" value="UTRA"/>
    <property type="match status" value="1"/>
</dbReference>
<evidence type="ECO:0000259" key="4">
    <source>
        <dbReference type="PROSITE" id="PS50949"/>
    </source>
</evidence>
<dbReference type="Gene3D" id="1.10.10.10">
    <property type="entry name" value="Winged helix-like DNA-binding domain superfamily/Winged helix DNA-binding domain"/>
    <property type="match status" value="1"/>
</dbReference>
<dbReference type="SMART" id="SM00345">
    <property type="entry name" value="HTH_GNTR"/>
    <property type="match status" value="1"/>
</dbReference>
<keyword evidence="3" id="KW-0804">Transcription</keyword>
<dbReference type="InterPro" id="IPR028978">
    <property type="entry name" value="Chorismate_lyase_/UTRA_dom_sf"/>
</dbReference>
<proteinExistence type="predicted"/>
<feature type="domain" description="HTH gntR-type" evidence="4">
    <location>
        <begin position="11"/>
        <end position="79"/>
    </location>
</feature>
<dbReference type="InterPro" id="IPR050679">
    <property type="entry name" value="Bact_HTH_transcr_reg"/>
</dbReference>
<keyword evidence="1" id="KW-0805">Transcription regulation</keyword>
<dbReference type="InterPro" id="IPR036388">
    <property type="entry name" value="WH-like_DNA-bd_sf"/>
</dbReference>
<keyword evidence="6" id="KW-1185">Reference proteome</keyword>
<evidence type="ECO:0000313" key="5">
    <source>
        <dbReference type="EMBL" id="OPH34640.1"/>
    </source>
</evidence>
<dbReference type="CDD" id="cd07377">
    <property type="entry name" value="WHTH_GntR"/>
    <property type="match status" value="1"/>
</dbReference>
<dbReference type="EMBL" id="MXAP01000134">
    <property type="protein sequence ID" value="OPH34640.1"/>
    <property type="molecule type" value="Genomic_DNA"/>
</dbReference>
<reference evidence="5 6" key="1">
    <citation type="submission" date="2017-03" db="EMBL/GenBank/DDBJ databases">
        <title>Draft genome sequence of Moraxella equi CCUG 4950T type strain.</title>
        <authorList>
            <person name="Salva-Serra F."/>
            <person name="Engstrom-Jakobsson H."/>
            <person name="Thorell K."/>
            <person name="Jaen-Luchoro D."/>
            <person name="Gonzales-Siles L."/>
            <person name="Karlsson R."/>
            <person name="Yazdan S."/>
            <person name="Boulund F."/>
            <person name="Johnning A."/>
            <person name="Engstrand L."/>
            <person name="Kristiansson E."/>
            <person name="Moore E."/>
        </authorList>
    </citation>
    <scope>NUCLEOTIDE SEQUENCE [LARGE SCALE GENOMIC DNA]</scope>
    <source>
        <strain evidence="5 6">CCUG 4950</strain>
    </source>
</reference>
<organism evidence="5 6">
    <name type="scientific">Moraxella equi</name>
    <dbReference type="NCBI Taxonomy" id="60442"/>
    <lineage>
        <taxon>Bacteria</taxon>
        <taxon>Pseudomonadati</taxon>
        <taxon>Pseudomonadota</taxon>
        <taxon>Gammaproteobacteria</taxon>
        <taxon>Moraxellales</taxon>
        <taxon>Moraxellaceae</taxon>
        <taxon>Moraxella</taxon>
    </lineage>
</organism>
<dbReference type="Gene3D" id="3.40.1410.10">
    <property type="entry name" value="Chorismate lyase-like"/>
    <property type="match status" value="1"/>
</dbReference>
<evidence type="ECO:0000313" key="6">
    <source>
        <dbReference type="Proteomes" id="UP000190777"/>
    </source>
</evidence>
<dbReference type="InterPro" id="IPR036390">
    <property type="entry name" value="WH_DNA-bd_sf"/>
</dbReference>
<dbReference type="InterPro" id="IPR011663">
    <property type="entry name" value="UTRA"/>
</dbReference>